<protein>
    <submittedName>
        <fullName evidence="2">FAD-dependent oxidoreductase</fullName>
    </submittedName>
</protein>
<dbReference type="EMBL" id="NSDM01000005">
    <property type="protein sequence ID" value="MDQ2584975.1"/>
    <property type="molecule type" value="Genomic_DNA"/>
</dbReference>
<gene>
    <name evidence="2" type="ORF">CKY47_13480</name>
</gene>
<comment type="caution">
    <text evidence="2">The sequence shown here is derived from an EMBL/GenBank/DDBJ whole genome shotgun (WGS) entry which is preliminary data.</text>
</comment>
<dbReference type="SUPFAM" id="SSF51905">
    <property type="entry name" value="FAD/NAD(P)-binding domain"/>
    <property type="match status" value="1"/>
</dbReference>
<dbReference type="Proteomes" id="UP001225605">
    <property type="component" value="Unassembled WGS sequence"/>
</dbReference>
<evidence type="ECO:0000313" key="3">
    <source>
        <dbReference type="Proteomes" id="UP001225605"/>
    </source>
</evidence>
<evidence type="ECO:0000259" key="1">
    <source>
        <dbReference type="Pfam" id="PF01266"/>
    </source>
</evidence>
<reference evidence="2 3" key="1">
    <citation type="submission" date="2017-06" db="EMBL/GenBank/DDBJ databases">
        <title>Cultured bacterium strain Saccharothrix yanglingensis Hhs.015.</title>
        <authorList>
            <person name="Xia Y."/>
        </authorList>
    </citation>
    <scope>NUCLEOTIDE SEQUENCE [LARGE SCALE GENOMIC DNA]</scope>
    <source>
        <strain evidence="2 3">Hhs.015</strain>
    </source>
</reference>
<dbReference type="Pfam" id="PF01266">
    <property type="entry name" value="DAO"/>
    <property type="match status" value="1"/>
</dbReference>
<dbReference type="InterPro" id="IPR006076">
    <property type="entry name" value="FAD-dep_OxRdtase"/>
</dbReference>
<keyword evidence="3" id="KW-1185">Reference proteome</keyword>
<dbReference type="Gene3D" id="3.50.50.60">
    <property type="entry name" value="FAD/NAD(P)-binding domain"/>
    <property type="match status" value="1"/>
</dbReference>
<accession>A0ABU0WYN9</accession>
<proteinExistence type="predicted"/>
<sequence length="343" mass="36008">MRVGVVGGGLAGALLAWRLREASDRLRVEVLTGGQGTADASAVSGGLVRGFEPDPDAGAVAAESLAELRADARLREWSGYREIGSLYVLSDDADPARSVHALAERLPGSAELVDAARLRRDYGLRGVREDAVGVVERHAGYLSPDRLRGRALDWSADHGVEVVRTGVASVRDGPAVRTSDGADRRYDVLVVAAGAWTPRLVEHGGTLRTKQIQYGVYRIPLPGLGSFVDDDTGLYGRPWGAGTSLLGLGCDRWDVAPEAVRPDPALAGRVLDVARDRLGVTARDPVPERVVASFDCYGSPGGLRLRPVGGRPGVFTFTGGSGGAVKTVVAASRSAASDLLNTL</sequence>
<evidence type="ECO:0000313" key="2">
    <source>
        <dbReference type="EMBL" id="MDQ2584975.1"/>
    </source>
</evidence>
<name>A0ABU0WYN9_9PSEU</name>
<dbReference type="RefSeq" id="WP_306746132.1">
    <property type="nucleotide sequence ID" value="NZ_NSDM01000005.1"/>
</dbReference>
<organism evidence="2 3">
    <name type="scientific">Saccharothrix yanglingensis</name>
    <dbReference type="NCBI Taxonomy" id="659496"/>
    <lineage>
        <taxon>Bacteria</taxon>
        <taxon>Bacillati</taxon>
        <taxon>Actinomycetota</taxon>
        <taxon>Actinomycetes</taxon>
        <taxon>Pseudonocardiales</taxon>
        <taxon>Pseudonocardiaceae</taxon>
        <taxon>Saccharothrix</taxon>
    </lineage>
</organism>
<dbReference type="PANTHER" id="PTHR13847">
    <property type="entry name" value="SARCOSINE DEHYDROGENASE-RELATED"/>
    <property type="match status" value="1"/>
</dbReference>
<dbReference type="InterPro" id="IPR036188">
    <property type="entry name" value="FAD/NAD-bd_sf"/>
</dbReference>
<dbReference type="Gene3D" id="3.30.9.10">
    <property type="entry name" value="D-Amino Acid Oxidase, subunit A, domain 2"/>
    <property type="match status" value="1"/>
</dbReference>
<feature type="domain" description="FAD dependent oxidoreductase" evidence="1">
    <location>
        <begin position="3"/>
        <end position="335"/>
    </location>
</feature>